<protein>
    <submittedName>
        <fullName evidence="1">Uncharacterized protein</fullName>
    </submittedName>
</protein>
<dbReference type="EMBL" id="JAYKLX010000009">
    <property type="protein sequence ID" value="MEB3347433.1"/>
    <property type="molecule type" value="Genomic_DNA"/>
</dbReference>
<evidence type="ECO:0000313" key="1">
    <source>
        <dbReference type="EMBL" id="MEB3347433.1"/>
    </source>
</evidence>
<dbReference type="Proteomes" id="UP001327027">
    <property type="component" value="Unassembled WGS sequence"/>
</dbReference>
<proteinExistence type="predicted"/>
<keyword evidence="2" id="KW-1185">Reference proteome</keyword>
<comment type="caution">
    <text evidence="1">The sequence shown here is derived from an EMBL/GenBank/DDBJ whole genome shotgun (WGS) entry which is preliminary data.</text>
</comment>
<accession>A0ABU6A036</accession>
<name>A0ABU6A036_9FLAO</name>
<evidence type="ECO:0000313" key="2">
    <source>
        <dbReference type="Proteomes" id="UP001327027"/>
    </source>
</evidence>
<reference evidence="1 2" key="1">
    <citation type="journal article" date="2013" name="Int. J. Syst. Evol. Microbiol.">
        <title>Aquimarina gracilis sp. nov., isolated from the gut microflora of a mussel, Mytilus coruscus, and emended description of Aquimarina spongiae.</title>
        <authorList>
            <person name="Park S.C."/>
            <person name="Choe H.N."/>
            <person name="Baik K.S."/>
            <person name="Seong C.N."/>
        </authorList>
    </citation>
    <scope>NUCLEOTIDE SEQUENCE [LARGE SCALE GENOMIC DNA]</scope>
    <source>
        <strain evidence="1 2">PSC32</strain>
    </source>
</reference>
<gene>
    <name evidence="1" type="ORF">U6A24_18300</name>
</gene>
<dbReference type="RefSeq" id="WP_324181459.1">
    <property type="nucleotide sequence ID" value="NZ_BAABAW010000014.1"/>
</dbReference>
<sequence length="134" mass="15714">MKKEHKEIIKLLSEYLSNHPDQRFGQALFNLRINEFDKSTNTQMPNSIRDIHNDSDTDIIIRIRKQLEWFDLQEKVNNGLSNIVGLQGMTVNERLFASGLMETFEEMKNKNKEFARFILMALKVDGKSIEKILK</sequence>
<organism evidence="1 2">
    <name type="scientific">Aquimarina gracilis</name>
    <dbReference type="NCBI Taxonomy" id="874422"/>
    <lineage>
        <taxon>Bacteria</taxon>
        <taxon>Pseudomonadati</taxon>
        <taxon>Bacteroidota</taxon>
        <taxon>Flavobacteriia</taxon>
        <taxon>Flavobacteriales</taxon>
        <taxon>Flavobacteriaceae</taxon>
        <taxon>Aquimarina</taxon>
    </lineage>
</organism>